<reference evidence="3 4" key="1">
    <citation type="submission" date="2016-10" db="EMBL/GenBank/DDBJ databases">
        <authorList>
            <person name="de Groot N.N."/>
        </authorList>
    </citation>
    <scope>NUCLEOTIDE SEQUENCE [LARGE SCALE GENOMIC DNA]</scope>
    <source>
        <strain evidence="3 4">HL3</strain>
    </source>
</reference>
<dbReference type="InterPro" id="IPR007791">
    <property type="entry name" value="DjlA_N"/>
</dbReference>
<dbReference type="SMART" id="SM00271">
    <property type="entry name" value="DnaJ"/>
    <property type="match status" value="1"/>
</dbReference>
<dbReference type="CDD" id="cd07316">
    <property type="entry name" value="terB_like_DjlA"/>
    <property type="match status" value="1"/>
</dbReference>
<dbReference type="Gene3D" id="1.10.287.110">
    <property type="entry name" value="DnaJ domain"/>
    <property type="match status" value="1"/>
</dbReference>
<dbReference type="OrthoDB" id="9782583at2"/>
<dbReference type="Gene3D" id="1.10.3680.10">
    <property type="entry name" value="TerB-like"/>
    <property type="match status" value="1"/>
</dbReference>
<protein>
    <submittedName>
        <fullName evidence="3">DnaJ like chaperone protein</fullName>
    </submittedName>
</protein>
<keyword evidence="1" id="KW-0143">Chaperone</keyword>
<dbReference type="RefSeq" id="WP_093427511.1">
    <property type="nucleotide sequence ID" value="NZ_FOMJ01000002.1"/>
</dbReference>
<dbReference type="SUPFAM" id="SSF46565">
    <property type="entry name" value="Chaperone J-domain"/>
    <property type="match status" value="1"/>
</dbReference>
<dbReference type="EMBL" id="FOMJ01000002">
    <property type="protein sequence ID" value="SFD14260.1"/>
    <property type="molecule type" value="Genomic_DNA"/>
</dbReference>
<keyword evidence="4" id="KW-1185">Reference proteome</keyword>
<dbReference type="CDD" id="cd06257">
    <property type="entry name" value="DnaJ"/>
    <property type="match status" value="1"/>
</dbReference>
<name>A0A1I1Q819_9GAMM</name>
<proteinExistence type="predicted"/>
<sequence length="246" mass="27214">MFGWRRLAPSGIGEAGEGIDPAGLFHPDEGPRVRRTFFTALFAVAGHLAKSDGPVQEAEIDAARRIMRRLELNDAETQAARALFQHGKSAEYPVERALRRLGRDCARRALLDRFLDWQMEVALADSGIVHAERALFDTMAELLGYSRYDIRRVEDSVGTRLRPLPENGGERALAVLGLGADADLATIRRSYRQLLSRHHPDRVTARGGTDEEVRAAAEYTRELRAAYEALAEQREAGVVARAGEGP</sequence>
<dbReference type="InterPro" id="IPR029024">
    <property type="entry name" value="TerB-like"/>
</dbReference>
<evidence type="ECO:0000256" key="1">
    <source>
        <dbReference type="ARBA" id="ARBA00023186"/>
    </source>
</evidence>
<dbReference type="STRING" id="1123397.SAMN05660831_00835"/>
<dbReference type="AlphaFoldDB" id="A0A1I1Q819"/>
<dbReference type="InterPro" id="IPR036869">
    <property type="entry name" value="J_dom_sf"/>
</dbReference>
<dbReference type="PRINTS" id="PR00625">
    <property type="entry name" value="JDOMAIN"/>
</dbReference>
<dbReference type="Proteomes" id="UP000198611">
    <property type="component" value="Unassembled WGS sequence"/>
</dbReference>
<evidence type="ECO:0000313" key="4">
    <source>
        <dbReference type="Proteomes" id="UP000198611"/>
    </source>
</evidence>
<feature type="domain" description="J" evidence="2">
    <location>
        <begin position="171"/>
        <end position="235"/>
    </location>
</feature>
<dbReference type="Pfam" id="PF05099">
    <property type="entry name" value="TerB"/>
    <property type="match status" value="1"/>
</dbReference>
<dbReference type="Pfam" id="PF00226">
    <property type="entry name" value="DnaJ"/>
    <property type="match status" value="1"/>
</dbReference>
<dbReference type="InterPro" id="IPR001623">
    <property type="entry name" value="DnaJ_domain"/>
</dbReference>
<dbReference type="PROSITE" id="PS50076">
    <property type="entry name" value="DNAJ_2"/>
    <property type="match status" value="1"/>
</dbReference>
<evidence type="ECO:0000313" key="3">
    <source>
        <dbReference type="EMBL" id="SFD14260.1"/>
    </source>
</evidence>
<accession>A0A1I1Q819</accession>
<gene>
    <name evidence="3" type="ORF">SAMN05660831_00835</name>
</gene>
<evidence type="ECO:0000259" key="2">
    <source>
        <dbReference type="PROSITE" id="PS50076"/>
    </source>
</evidence>
<dbReference type="SUPFAM" id="SSF158682">
    <property type="entry name" value="TerB-like"/>
    <property type="match status" value="1"/>
</dbReference>
<organism evidence="3 4">
    <name type="scientific">Thiohalospira halophila DSM 15071</name>
    <dbReference type="NCBI Taxonomy" id="1123397"/>
    <lineage>
        <taxon>Bacteria</taxon>
        <taxon>Pseudomonadati</taxon>
        <taxon>Pseudomonadota</taxon>
        <taxon>Gammaproteobacteria</taxon>
        <taxon>Thiohalospirales</taxon>
        <taxon>Thiohalospiraceae</taxon>
        <taxon>Thiohalospira</taxon>
    </lineage>
</organism>